<accession>A0AAN7H195</accession>
<dbReference type="SUPFAM" id="SSF56112">
    <property type="entry name" value="Protein kinase-like (PK-like)"/>
    <property type="match status" value="1"/>
</dbReference>
<dbReference type="InterPro" id="IPR011009">
    <property type="entry name" value="Kinase-like_dom_sf"/>
</dbReference>
<dbReference type="PANTHER" id="PTHR37542">
    <property type="entry name" value="HELO DOMAIN-CONTAINING PROTEIN-RELATED"/>
    <property type="match status" value="1"/>
</dbReference>
<reference evidence="2" key="1">
    <citation type="journal article" date="2023" name="Mol. Phylogenet. Evol.">
        <title>Genome-scale phylogeny and comparative genomics of the fungal order Sordariales.</title>
        <authorList>
            <person name="Hensen N."/>
            <person name="Bonometti L."/>
            <person name="Westerberg I."/>
            <person name="Brannstrom I.O."/>
            <person name="Guillou S."/>
            <person name="Cros-Aarteil S."/>
            <person name="Calhoun S."/>
            <person name="Haridas S."/>
            <person name="Kuo A."/>
            <person name="Mondo S."/>
            <person name="Pangilinan J."/>
            <person name="Riley R."/>
            <person name="LaButti K."/>
            <person name="Andreopoulos B."/>
            <person name="Lipzen A."/>
            <person name="Chen C."/>
            <person name="Yan M."/>
            <person name="Daum C."/>
            <person name="Ng V."/>
            <person name="Clum A."/>
            <person name="Steindorff A."/>
            <person name="Ohm R.A."/>
            <person name="Martin F."/>
            <person name="Silar P."/>
            <person name="Natvig D.O."/>
            <person name="Lalanne C."/>
            <person name="Gautier V."/>
            <person name="Ament-Velasquez S.L."/>
            <person name="Kruys A."/>
            <person name="Hutchinson M.I."/>
            <person name="Powell A.J."/>
            <person name="Barry K."/>
            <person name="Miller A.N."/>
            <person name="Grigoriev I.V."/>
            <person name="Debuchy R."/>
            <person name="Gladieux P."/>
            <person name="Hiltunen Thoren M."/>
            <person name="Johannesson H."/>
        </authorList>
    </citation>
    <scope>NUCLEOTIDE SEQUENCE</scope>
    <source>
        <strain evidence="2">CBS 990.96</strain>
    </source>
</reference>
<evidence type="ECO:0000313" key="2">
    <source>
        <dbReference type="EMBL" id="KAK4225589.1"/>
    </source>
</evidence>
<keyword evidence="3" id="KW-1185">Reference proteome</keyword>
<protein>
    <recommendedName>
        <fullName evidence="1">Protein kinase domain-containing protein</fullName>
    </recommendedName>
</protein>
<dbReference type="PROSITE" id="PS50011">
    <property type="entry name" value="PROTEIN_KINASE_DOM"/>
    <property type="match status" value="1"/>
</dbReference>
<dbReference type="Gene3D" id="1.10.510.10">
    <property type="entry name" value="Transferase(Phosphotransferase) domain 1"/>
    <property type="match status" value="1"/>
</dbReference>
<dbReference type="PANTHER" id="PTHR37542:SF3">
    <property type="entry name" value="PRION-INHIBITION AND PROPAGATION HELO DOMAIN-CONTAINING PROTEIN"/>
    <property type="match status" value="1"/>
</dbReference>
<reference evidence="2" key="2">
    <citation type="submission" date="2023-05" db="EMBL/GenBank/DDBJ databases">
        <authorList>
            <consortium name="Lawrence Berkeley National Laboratory"/>
            <person name="Steindorff A."/>
            <person name="Hensen N."/>
            <person name="Bonometti L."/>
            <person name="Westerberg I."/>
            <person name="Brannstrom I.O."/>
            <person name="Guillou S."/>
            <person name="Cros-Aarteil S."/>
            <person name="Calhoun S."/>
            <person name="Haridas S."/>
            <person name="Kuo A."/>
            <person name="Mondo S."/>
            <person name="Pangilinan J."/>
            <person name="Riley R."/>
            <person name="Labutti K."/>
            <person name="Andreopoulos B."/>
            <person name="Lipzen A."/>
            <person name="Chen C."/>
            <person name="Yanf M."/>
            <person name="Daum C."/>
            <person name="Ng V."/>
            <person name="Clum A."/>
            <person name="Ohm R."/>
            <person name="Martin F."/>
            <person name="Silar P."/>
            <person name="Natvig D."/>
            <person name="Lalanne C."/>
            <person name="Gautier V."/>
            <person name="Ament-Velasquez S.L."/>
            <person name="Kruys A."/>
            <person name="Hutchinson M.I."/>
            <person name="Powell A.J."/>
            <person name="Barry K."/>
            <person name="Miller A.N."/>
            <person name="Grigoriev I.V."/>
            <person name="Debuchy R."/>
            <person name="Gladieux P."/>
            <person name="Thoren M.H."/>
            <person name="Johannesson H."/>
        </authorList>
    </citation>
    <scope>NUCLEOTIDE SEQUENCE</scope>
    <source>
        <strain evidence="2">CBS 990.96</strain>
    </source>
</reference>
<name>A0AAN7H195_9PEZI</name>
<gene>
    <name evidence="2" type="ORF">QBC38DRAFT_537698</name>
</gene>
<dbReference type="EMBL" id="MU865363">
    <property type="protein sequence ID" value="KAK4225589.1"/>
    <property type="molecule type" value="Genomic_DNA"/>
</dbReference>
<dbReference type="InterPro" id="IPR000719">
    <property type="entry name" value="Prot_kinase_dom"/>
</dbReference>
<organism evidence="2 3">
    <name type="scientific">Podospora fimiseda</name>
    <dbReference type="NCBI Taxonomy" id="252190"/>
    <lineage>
        <taxon>Eukaryota</taxon>
        <taxon>Fungi</taxon>
        <taxon>Dikarya</taxon>
        <taxon>Ascomycota</taxon>
        <taxon>Pezizomycotina</taxon>
        <taxon>Sordariomycetes</taxon>
        <taxon>Sordariomycetidae</taxon>
        <taxon>Sordariales</taxon>
        <taxon>Podosporaceae</taxon>
        <taxon>Podospora</taxon>
    </lineage>
</organism>
<dbReference type="Proteomes" id="UP001301958">
    <property type="component" value="Unassembled WGS sequence"/>
</dbReference>
<dbReference type="GO" id="GO:0004672">
    <property type="term" value="F:protein kinase activity"/>
    <property type="evidence" value="ECO:0007669"/>
    <property type="project" value="InterPro"/>
</dbReference>
<evidence type="ECO:0000259" key="1">
    <source>
        <dbReference type="PROSITE" id="PS50011"/>
    </source>
</evidence>
<proteinExistence type="predicted"/>
<dbReference type="GO" id="GO:0005524">
    <property type="term" value="F:ATP binding"/>
    <property type="evidence" value="ECO:0007669"/>
    <property type="project" value="InterPro"/>
</dbReference>
<dbReference type="AlphaFoldDB" id="A0AAN7H195"/>
<evidence type="ECO:0000313" key="3">
    <source>
        <dbReference type="Proteomes" id="UP001301958"/>
    </source>
</evidence>
<comment type="caution">
    <text evidence="2">The sequence shown here is derived from an EMBL/GenBank/DDBJ whole genome shotgun (WGS) entry which is preliminary data.</text>
</comment>
<sequence>MAAELFLAVAGVLDGCIKLANKAITTCKAFRNADKDIKDQVLKLETVWTKLESQLGLIHKMNGHLSSELAQNHFNLLDKLEGVLTASVKQLERAALALGTTGTGNPKGVSKLIPSLGRWKYALMRKSLDVLIKDLEEWQERFDPSWYLIQLISSEVLNPVLLEFRGSRAAVNSPSSSSNQTRESAPSPLDNMLALRQAIDDGKGALCSRYHQSPIAYDETRLDPTTQAPIPYSTAMTVLQVKPHKTLLIVEPIDLSAGVTPQLIPNAEHLARKLQHIDPGTFNLLRCEGIIKKQDQGHLSIIYESSFPKGPPPLTLRHLLLNHAQSSSISLSTIITVAKQLVRSVSFIHACDLVHKNIRPDNTLIFPNNNNNFNLFLIGFSQFRSVTLLTNFLGDTPLHRNLYRHPDLQGLCITEKYTMQHDIYSLGVCDIKPGFPLEAALRNDLSDADFANAQVPGTTSWIKEDLVEMAKNELPQQMGDLYTDVWVKGDDGSDGIAVGVRFVERILGRVGEIVV</sequence>
<feature type="domain" description="Protein kinase" evidence="1">
    <location>
        <begin position="195"/>
        <end position="515"/>
    </location>
</feature>